<reference evidence="1 2" key="1">
    <citation type="submission" date="2021-02" db="EMBL/GenBank/DDBJ databases">
        <title>Actinophytocola xerophila sp. nov., isolated from soil of cotton cropping field.</title>
        <authorList>
            <person name="Huang R."/>
            <person name="Chen X."/>
            <person name="Ge X."/>
            <person name="Liu W."/>
        </authorList>
    </citation>
    <scope>NUCLEOTIDE SEQUENCE [LARGE SCALE GENOMIC DNA]</scope>
    <source>
        <strain evidence="1 2">S1-96</strain>
    </source>
</reference>
<dbReference type="EMBL" id="JAFFZE010000032">
    <property type="protein sequence ID" value="MCT2588085.1"/>
    <property type="molecule type" value="Genomic_DNA"/>
</dbReference>
<keyword evidence="2" id="KW-1185">Reference proteome</keyword>
<proteinExistence type="predicted"/>
<accession>A0ABT2JL17</accession>
<evidence type="ECO:0000313" key="1">
    <source>
        <dbReference type="EMBL" id="MCT2588085.1"/>
    </source>
</evidence>
<evidence type="ECO:0008006" key="3">
    <source>
        <dbReference type="Google" id="ProtNLM"/>
    </source>
</evidence>
<comment type="caution">
    <text evidence="1">The sequence shown here is derived from an EMBL/GenBank/DDBJ whole genome shotgun (WGS) entry which is preliminary data.</text>
</comment>
<organism evidence="1 2">
    <name type="scientific">Actinophytocola gossypii</name>
    <dbReference type="NCBI Taxonomy" id="2812003"/>
    <lineage>
        <taxon>Bacteria</taxon>
        <taxon>Bacillati</taxon>
        <taxon>Actinomycetota</taxon>
        <taxon>Actinomycetes</taxon>
        <taxon>Pseudonocardiales</taxon>
        <taxon>Pseudonocardiaceae</taxon>
    </lineage>
</organism>
<dbReference type="RefSeq" id="WP_260196020.1">
    <property type="nucleotide sequence ID" value="NZ_JAFFZE010000032.1"/>
</dbReference>
<sequence length="116" mass="13093">MTHELSSSELRAIVRTDDPTRRYQVDASLTIVVHDLDALRAAARRAFDHGRFASEQERARAWAAIADHPDRLISQAIDFARLTEDIPGILGHTAEWTVRRDERGCREDPPPPAPRS</sequence>
<dbReference type="Proteomes" id="UP001156441">
    <property type="component" value="Unassembled WGS sequence"/>
</dbReference>
<evidence type="ECO:0000313" key="2">
    <source>
        <dbReference type="Proteomes" id="UP001156441"/>
    </source>
</evidence>
<name>A0ABT2JL17_9PSEU</name>
<protein>
    <recommendedName>
        <fullName evidence="3">DUF222 domain-containing protein</fullName>
    </recommendedName>
</protein>
<gene>
    <name evidence="1" type="ORF">JT362_33750</name>
</gene>